<dbReference type="SMART" id="SM00530">
    <property type="entry name" value="HTH_XRE"/>
    <property type="match status" value="1"/>
</dbReference>
<proteinExistence type="predicted"/>
<dbReference type="SUPFAM" id="SSF47413">
    <property type="entry name" value="lambda repressor-like DNA-binding domains"/>
    <property type="match status" value="1"/>
</dbReference>
<accession>A0A9W5LF02</accession>
<protein>
    <recommendedName>
        <fullName evidence="1">HTH cro/C1-type domain-containing protein</fullName>
    </recommendedName>
</protein>
<evidence type="ECO:0000259" key="1">
    <source>
        <dbReference type="PROSITE" id="PS50943"/>
    </source>
</evidence>
<keyword evidence="3" id="KW-1185">Reference proteome</keyword>
<dbReference type="EMBL" id="AMXN01000009">
    <property type="protein sequence ID" value="ELS59534.1"/>
    <property type="molecule type" value="Genomic_DNA"/>
</dbReference>
<sequence>MMSEQVIQKIANLIKTHRKMVKRFSTTELANMVGVSQATISNIENGKFGKRANSIATVKIIFEVLDIPDTDPEIRSFLNIKDDEISKEVIRGFGWTVPITRTTKVRIDVAAEVNAKQLQYHHLTDEEQSEINEIFNFESEVLIRSVMDYIQENFDEIQKRAVSNVKKKVQKLSQKINEDIDNNI</sequence>
<dbReference type="GO" id="GO:0003677">
    <property type="term" value="F:DNA binding"/>
    <property type="evidence" value="ECO:0007669"/>
    <property type="project" value="InterPro"/>
</dbReference>
<evidence type="ECO:0000313" key="2">
    <source>
        <dbReference type="EMBL" id="ELS59534.1"/>
    </source>
</evidence>
<dbReference type="InterPro" id="IPR001387">
    <property type="entry name" value="Cro/C1-type_HTH"/>
</dbReference>
<reference evidence="2 3" key="1">
    <citation type="journal article" date="2014" name="Syst. Appl. Microbiol.">
        <title>Genomic insights into the taxonomic status of the three subspecies of Bacillus subtilis.</title>
        <authorList>
            <person name="Yi H."/>
            <person name="Chun J."/>
            <person name="Cha C.J."/>
        </authorList>
    </citation>
    <scope>NUCLEOTIDE SEQUENCE [LARGE SCALE GENOMIC DNA]</scope>
    <source>
        <strain evidence="2 3">KCTC 13429</strain>
    </source>
</reference>
<dbReference type="Gene3D" id="1.10.260.40">
    <property type="entry name" value="lambda repressor-like DNA-binding domains"/>
    <property type="match status" value="1"/>
</dbReference>
<dbReference type="PROSITE" id="PS50943">
    <property type="entry name" value="HTH_CROC1"/>
    <property type="match status" value="1"/>
</dbReference>
<dbReference type="AlphaFoldDB" id="A0A9W5LF02"/>
<dbReference type="InterPro" id="IPR010982">
    <property type="entry name" value="Lambda_DNA-bd_dom_sf"/>
</dbReference>
<gene>
    <name evidence="2" type="ORF">BSI_39150</name>
</gene>
<organism evidence="2 3">
    <name type="scientific">Bacillus inaquosorum KCTC 13429</name>
    <dbReference type="NCBI Taxonomy" id="1236548"/>
    <lineage>
        <taxon>Bacteria</taxon>
        <taxon>Bacillati</taxon>
        <taxon>Bacillota</taxon>
        <taxon>Bacilli</taxon>
        <taxon>Bacillales</taxon>
        <taxon>Bacillaceae</taxon>
        <taxon>Bacillus</taxon>
    </lineage>
</organism>
<name>A0A9W5LF02_9BACI</name>
<comment type="caution">
    <text evidence="2">The sequence shown here is derived from an EMBL/GenBank/DDBJ whole genome shotgun (WGS) entry which is preliminary data.</text>
</comment>
<dbReference type="RefSeq" id="WP_003241701.1">
    <property type="nucleotide sequence ID" value="NZ_AMXN01000009.1"/>
</dbReference>
<evidence type="ECO:0000313" key="3">
    <source>
        <dbReference type="Proteomes" id="UP000011182"/>
    </source>
</evidence>
<dbReference type="CDD" id="cd00093">
    <property type="entry name" value="HTH_XRE"/>
    <property type="match status" value="1"/>
</dbReference>
<feature type="domain" description="HTH cro/C1-type" evidence="1">
    <location>
        <begin position="27"/>
        <end position="47"/>
    </location>
</feature>
<dbReference type="Proteomes" id="UP000011182">
    <property type="component" value="Unassembled WGS sequence"/>
</dbReference>
<dbReference type="Pfam" id="PF01381">
    <property type="entry name" value="HTH_3"/>
    <property type="match status" value="1"/>
</dbReference>